<evidence type="ECO:0000313" key="1">
    <source>
        <dbReference type="Proteomes" id="UP000035680"/>
    </source>
</evidence>
<dbReference type="WBParaSite" id="SVE_2014400.1">
    <property type="protein sequence ID" value="SVE_2014400.1"/>
    <property type="gene ID" value="SVE_2014400"/>
</dbReference>
<organism evidence="1 2">
    <name type="scientific">Strongyloides venezuelensis</name>
    <name type="common">Threadworm</name>
    <dbReference type="NCBI Taxonomy" id="75913"/>
    <lineage>
        <taxon>Eukaryota</taxon>
        <taxon>Metazoa</taxon>
        <taxon>Ecdysozoa</taxon>
        <taxon>Nematoda</taxon>
        <taxon>Chromadorea</taxon>
        <taxon>Rhabditida</taxon>
        <taxon>Tylenchina</taxon>
        <taxon>Panagrolaimomorpha</taxon>
        <taxon>Strongyloidoidea</taxon>
        <taxon>Strongyloididae</taxon>
        <taxon>Strongyloides</taxon>
    </lineage>
</organism>
<proteinExistence type="predicted"/>
<protein>
    <submittedName>
        <fullName evidence="2">Transposase</fullName>
    </submittedName>
</protein>
<dbReference type="Proteomes" id="UP000035680">
    <property type="component" value="Unassembled WGS sequence"/>
</dbReference>
<evidence type="ECO:0000313" key="2">
    <source>
        <dbReference type="WBParaSite" id="SVE_2014400.1"/>
    </source>
</evidence>
<sequence length="89" mass="10409">MYETGFDPNNNKINIEGGKEILRKKTRHLGNEIYRADVTAVSTNMKNVIIVEVCKSFTPVKYFADRSIDNLCYQYMPVLFRIWSLNICR</sequence>
<keyword evidence="1" id="KW-1185">Reference proteome</keyword>
<accession>A0A0K0G5W8</accession>
<name>A0A0K0G5W8_STRVS</name>
<dbReference type="AlphaFoldDB" id="A0A0K0G5W8"/>
<reference evidence="2" key="2">
    <citation type="submission" date="2015-08" db="UniProtKB">
        <authorList>
            <consortium name="WormBaseParasite"/>
        </authorList>
    </citation>
    <scope>IDENTIFICATION</scope>
</reference>
<reference evidence="1" key="1">
    <citation type="submission" date="2014-07" db="EMBL/GenBank/DDBJ databases">
        <authorList>
            <person name="Martin A.A"/>
            <person name="De Silva N."/>
        </authorList>
    </citation>
    <scope>NUCLEOTIDE SEQUENCE</scope>
</reference>